<dbReference type="Pfam" id="PF00004">
    <property type="entry name" value="AAA"/>
    <property type="match status" value="1"/>
</dbReference>
<feature type="compositionally biased region" description="Polar residues" evidence="8">
    <location>
        <begin position="139"/>
        <end position="184"/>
    </location>
</feature>
<dbReference type="FunFam" id="3.40.50.300:FF:000093">
    <property type="entry name" value="Fidgetin-like 1"/>
    <property type="match status" value="1"/>
</dbReference>
<dbReference type="Pfam" id="PF17862">
    <property type="entry name" value="AAA_lid_3"/>
    <property type="match status" value="1"/>
</dbReference>
<dbReference type="GO" id="GO:0008568">
    <property type="term" value="F:microtubule severing ATPase activity"/>
    <property type="evidence" value="ECO:0007669"/>
    <property type="project" value="UniProtKB-EC"/>
</dbReference>
<dbReference type="GO" id="GO:0005874">
    <property type="term" value="C:microtubule"/>
    <property type="evidence" value="ECO:0007669"/>
    <property type="project" value="UniProtKB-KW"/>
</dbReference>
<gene>
    <name evidence="10" type="ORF">AKO1_005780</name>
</gene>
<dbReference type="SUPFAM" id="SSF52540">
    <property type="entry name" value="P-loop containing nucleoside triphosphate hydrolases"/>
    <property type="match status" value="1"/>
</dbReference>
<evidence type="ECO:0000256" key="4">
    <source>
        <dbReference type="ARBA" id="ARBA00023235"/>
    </source>
</evidence>
<dbReference type="PANTHER" id="PTHR23074">
    <property type="entry name" value="AAA DOMAIN-CONTAINING"/>
    <property type="match status" value="1"/>
</dbReference>
<dbReference type="PROSITE" id="PS00674">
    <property type="entry name" value="AAA"/>
    <property type="match status" value="1"/>
</dbReference>
<keyword evidence="11" id="KW-1185">Reference proteome</keyword>
<dbReference type="Gene3D" id="1.20.58.80">
    <property type="entry name" value="Phosphotransferase system, lactose/cellobiose-type IIA subunit"/>
    <property type="match status" value="1"/>
</dbReference>
<dbReference type="CDD" id="cd19509">
    <property type="entry name" value="RecA-like_VPS4-like"/>
    <property type="match status" value="1"/>
</dbReference>
<evidence type="ECO:0000313" key="10">
    <source>
        <dbReference type="EMBL" id="KAL0477363.1"/>
    </source>
</evidence>
<dbReference type="InterPro" id="IPR003959">
    <property type="entry name" value="ATPase_AAA_core"/>
</dbReference>
<keyword evidence="3 7" id="KW-0067">ATP-binding</keyword>
<evidence type="ECO:0000259" key="9">
    <source>
        <dbReference type="SMART" id="SM00382"/>
    </source>
</evidence>
<dbReference type="Proteomes" id="UP001431209">
    <property type="component" value="Unassembled WGS sequence"/>
</dbReference>
<dbReference type="AlphaFoldDB" id="A0AAW2YJ14"/>
<keyword evidence="4" id="KW-0413">Isomerase</keyword>
<keyword evidence="10" id="KW-0378">Hydrolase</keyword>
<dbReference type="SMART" id="SM00382">
    <property type="entry name" value="AAA"/>
    <property type="match status" value="1"/>
</dbReference>
<comment type="similarity">
    <text evidence="7">Belongs to the AAA ATPase family.</text>
</comment>
<evidence type="ECO:0000256" key="6">
    <source>
        <dbReference type="ARBA" id="ARBA00038871"/>
    </source>
</evidence>
<dbReference type="GO" id="GO:0016887">
    <property type="term" value="F:ATP hydrolysis activity"/>
    <property type="evidence" value="ECO:0007669"/>
    <property type="project" value="InterPro"/>
</dbReference>
<dbReference type="InterPro" id="IPR003960">
    <property type="entry name" value="ATPase_AAA_CS"/>
</dbReference>
<dbReference type="InterPro" id="IPR041569">
    <property type="entry name" value="AAA_lid_3"/>
</dbReference>
<dbReference type="PANTHER" id="PTHR23074:SF86">
    <property type="entry name" value="SPASTIN"/>
    <property type="match status" value="1"/>
</dbReference>
<keyword evidence="2 7" id="KW-0547">Nucleotide-binding</keyword>
<dbReference type="Gene3D" id="1.10.8.60">
    <property type="match status" value="1"/>
</dbReference>
<name>A0AAW2YJ14_9EUKA</name>
<dbReference type="EMBL" id="JAOPGA020000167">
    <property type="protein sequence ID" value="KAL0477363.1"/>
    <property type="molecule type" value="Genomic_DNA"/>
</dbReference>
<dbReference type="Gene3D" id="3.40.50.300">
    <property type="entry name" value="P-loop containing nucleotide triphosphate hydrolases"/>
    <property type="match status" value="1"/>
</dbReference>
<dbReference type="EC" id="5.6.1.1" evidence="6"/>
<evidence type="ECO:0000256" key="2">
    <source>
        <dbReference type="ARBA" id="ARBA00022741"/>
    </source>
</evidence>
<dbReference type="InterPro" id="IPR003593">
    <property type="entry name" value="AAA+_ATPase"/>
</dbReference>
<organism evidence="10 11">
    <name type="scientific">Acrasis kona</name>
    <dbReference type="NCBI Taxonomy" id="1008807"/>
    <lineage>
        <taxon>Eukaryota</taxon>
        <taxon>Discoba</taxon>
        <taxon>Heterolobosea</taxon>
        <taxon>Tetramitia</taxon>
        <taxon>Eutetramitia</taxon>
        <taxon>Acrasidae</taxon>
        <taxon>Acrasis</taxon>
    </lineage>
</organism>
<evidence type="ECO:0000313" key="11">
    <source>
        <dbReference type="Proteomes" id="UP001431209"/>
    </source>
</evidence>
<evidence type="ECO:0000256" key="1">
    <source>
        <dbReference type="ARBA" id="ARBA00022701"/>
    </source>
</evidence>
<evidence type="ECO:0000256" key="7">
    <source>
        <dbReference type="RuleBase" id="RU003651"/>
    </source>
</evidence>
<dbReference type="InterPro" id="IPR027417">
    <property type="entry name" value="P-loop_NTPase"/>
</dbReference>
<proteinExistence type="inferred from homology"/>
<reference evidence="10 11" key="1">
    <citation type="submission" date="2024-03" db="EMBL/GenBank/DDBJ databases">
        <title>The Acrasis kona genome and developmental transcriptomes reveal deep origins of eukaryotic multicellular pathways.</title>
        <authorList>
            <person name="Sheikh S."/>
            <person name="Fu C.-J."/>
            <person name="Brown M.W."/>
            <person name="Baldauf S.L."/>
        </authorList>
    </citation>
    <scope>NUCLEOTIDE SEQUENCE [LARGE SCALE GENOMIC DNA]</scope>
    <source>
        <strain evidence="10 11">ATCC MYA-3509</strain>
    </source>
</reference>
<feature type="region of interest" description="Disordered" evidence="8">
    <location>
        <begin position="135"/>
        <end position="188"/>
    </location>
</feature>
<comment type="caution">
    <text evidence="10">The sequence shown here is derived from an EMBL/GenBank/DDBJ whole genome shotgun (WGS) entry which is preliminary data.</text>
</comment>
<evidence type="ECO:0000256" key="5">
    <source>
        <dbReference type="ARBA" id="ARBA00036378"/>
    </source>
</evidence>
<keyword evidence="1" id="KW-0493">Microtubule</keyword>
<protein>
    <recommendedName>
        <fullName evidence="6">microtubule-severing ATPase</fullName>
        <ecNumber evidence="6">5.6.1.1</ecNumber>
    </recommendedName>
</protein>
<evidence type="ECO:0000256" key="8">
    <source>
        <dbReference type="SAM" id="MobiDB-lite"/>
    </source>
</evidence>
<evidence type="ECO:0000256" key="3">
    <source>
        <dbReference type="ARBA" id="ARBA00022840"/>
    </source>
</evidence>
<comment type="catalytic activity">
    <reaction evidence="5">
        <text>n ATP + n H2O + a microtubule = n ADP + n phosphate + (n+1) alpha/beta tubulin heterodimers.</text>
        <dbReference type="EC" id="5.6.1.1"/>
    </reaction>
</comment>
<feature type="domain" description="AAA+ ATPase" evidence="9">
    <location>
        <begin position="247"/>
        <end position="387"/>
    </location>
</feature>
<dbReference type="InterPro" id="IPR050304">
    <property type="entry name" value="MT-severing_AAA_ATPase"/>
</dbReference>
<dbReference type="GO" id="GO:0005524">
    <property type="term" value="F:ATP binding"/>
    <property type="evidence" value="ECO:0007669"/>
    <property type="project" value="UniProtKB-KW"/>
</dbReference>
<dbReference type="FunFam" id="1.10.8.60:FF:000022">
    <property type="entry name" value="Fidgetin like 1"/>
    <property type="match status" value="1"/>
</dbReference>
<sequence length="493" mass="55376">MNMTNGRPSSVPLFMSNYERAFISLEKGMAADEKERHEIAVEQYREGIHYANEALKYKFTPAEMPSVAPMRAKLLEHHKMFTSRLNELESNILGARNTRPKSQQITQSSGLLNGFVSFFTGASNPNSIPIDVEEEYEKSQPQVHQQPPRQSNLPPSMQFTRPKSTPTTSAANQTKKTPNKTLDWSKSPELRGMDKKMLDLILNEVVEQKPNVDWDSIAGLKEAKESLFEAVILPSLRPDLFGGLRSPAKGVLLFGPPGNGKTLLARAVASQSKCTFFSISASSIVGKYHGESEKMVKALFALARYLSPSVVFVDEIDSVLSSRSSEEHEASRRMKTEFLKQMDGIVSNSSEGQEYRVLLMGATNRPFDLDDAILRRFQKRVYIPLPDSEARKSLVVTLLKQINNVRIGARDLDRIVSMTEGFSGSDLYNLCQDVSFAPLRELSHEVLLHVNKNDLRAIQASDFEIGVRRVRPSTNQKITQELVEWNKKYGTFS</sequence>
<accession>A0AAW2YJ14</accession>